<dbReference type="PRINTS" id="PR00633">
    <property type="entry name" value="RCCNDNSATION"/>
</dbReference>
<dbReference type="RefSeq" id="WP_111729106.1">
    <property type="nucleotide sequence ID" value="NZ_QHKO01000002.1"/>
</dbReference>
<dbReference type="GO" id="GO:0005737">
    <property type="term" value="C:cytoplasm"/>
    <property type="evidence" value="ECO:0007669"/>
    <property type="project" value="TreeGrafter"/>
</dbReference>
<dbReference type="InterPro" id="IPR009091">
    <property type="entry name" value="RCC1/BLIP-II"/>
</dbReference>
<proteinExistence type="predicted"/>
<dbReference type="InterPro" id="IPR051553">
    <property type="entry name" value="Ran_GTPase-activating"/>
</dbReference>
<keyword evidence="2" id="KW-1185">Reference proteome</keyword>
<gene>
    <name evidence="1" type="ORF">DL240_06760</name>
</gene>
<dbReference type="OrthoDB" id="5480989at2"/>
<organism evidence="1 2">
    <name type="scientific">Lujinxingia litoralis</name>
    <dbReference type="NCBI Taxonomy" id="2211119"/>
    <lineage>
        <taxon>Bacteria</taxon>
        <taxon>Deltaproteobacteria</taxon>
        <taxon>Bradymonadales</taxon>
        <taxon>Lujinxingiaceae</taxon>
        <taxon>Lujinxingia</taxon>
    </lineage>
</organism>
<dbReference type="SUPFAM" id="SSF50985">
    <property type="entry name" value="RCC1/BLIP-II"/>
    <property type="match status" value="2"/>
</dbReference>
<name>A0A328CA91_9DELT</name>
<sequence length="567" mass="60966">MRRGLAWSCVVWWWAGLCGCVLMFDGEAALDAPGTENGEAPVATILQGPETMARGRSAIFELACEPADCALECARDEGEYDTCESPYIWEDVSEGEHRLRVRARAQAHVGADVWWDFEARPGVGLVVTGELSVDRFYRNVGSLEIACEEAECVLECGLWQLGEGCDEAQCATKMYLDCSQSPVEVEVMELGRYLLEVEACRRDGTLCEVEERRFKVEAPKWAMVSAGGRHSCGILQNQHLYCWGANDSGQLGEAGVTEARAPLRIDGRWSWVSAGEAHSCGIDEKGRLYCWGGNELNQAAPGEGEWVGVTRLGMRSDWERVEVGAEHSCGVRVGKLYCWGSGAAGQVGPASSYSEGMMVEINAASGSWSGELAVGPTHTCAGAADSVWCFGDTTHGAVGHTLEEATFGEALEVSGAQGLTRLVAGERYSCGRDSTGEVYCWGEDVREDPEGAVISLAATPIAETAAIAVLSGGAEHICGIDTEGGLWCWGENTWRQISSDAGEGRSEVVQVASTRSWSQVSAGGEHSCAIERESRKLYCWGRSRDGRLGSEMTGAAVGQPRAVAWEY</sequence>
<comment type="caution">
    <text evidence="1">The sequence shown here is derived from an EMBL/GenBank/DDBJ whole genome shotgun (WGS) entry which is preliminary data.</text>
</comment>
<dbReference type="PROSITE" id="PS51257">
    <property type="entry name" value="PROKAR_LIPOPROTEIN"/>
    <property type="match status" value="1"/>
</dbReference>
<dbReference type="Gene3D" id="2.130.10.30">
    <property type="entry name" value="Regulator of chromosome condensation 1/beta-lactamase-inhibitor protein II"/>
    <property type="match status" value="3"/>
</dbReference>
<evidence type="ECO:0000313" key="2">
    <source>
        <dbReference type="Proteomes" id="UP000249169"/>
    </source>
</evidence>
<dbReference type="InterPro" id="IPR000408">
    <property type="entry name" value="Reg_chr_condens"/>
</dbReference>
<dbReference type="AlphaFoldDB" id="A0A328CA91"/>
<dbReference type="Pfam" id="PF13540">
    <property type="entry name" value="RCC1_2"/>
    <property type="match status" value="4"/>
</dbReference>
<evidence type="ECO:0000313" key="1">
    <source>
        <dbReference type="EMBL" id="RAL23848.1"/>
    </source>
</evidence>
<dbReference type="Proteomes" id="UP000249169">
    <property type="component" value="Unassembled WGS sequence"/>
</dbReference>
<protein>
    <recommendedName>
        <fullName evidence="3">Chromosome condensation regulator RCC1</fullName>
    </recommendedName>
</protein>
<evidence type="ECO:0008006" key="3">
    <source>
        <dbReference type="Google" id="ProtNLM"/>
    </source>
</evidence>
<dbReference type="PANTHER" id="PTHR45982:SF1">
    <property type="entry name" value="REGULATOR OF CHROMOSOME CONDENSATION"/>
    <property type="match status" value="1"/>
</dbReference>
<dbReference type="PANTHER" id="PTHR45982">
    <property type="entry name" value="REGULATOR OF CHROMOSOME CONDENSATION"/>
    <property type="match status" value="1"/>
</dbReference>
<dbReference type="GO" id="GO:0005085">
    <property type="term" value="F:guanyl-nucleotide exchange factor activity"/>
    <property type="evidence" value="ECO:0007669"/>
    <property type="project" value="TreeGrafter"/>
</dbReference>
<dbReference type="EMBL" id="QHKO01000002">
    <property type="protein sequence ID" value="RAL23848.1"/>
    <property type="molecule type" value="Genomic_DNA"/>
</dbReference>
<dbReference type="PROSITE" id="PS50012">
    <property type="entry name" value="RCC1_3"/>
    <property type="match status" value="2"/>
</dbReference>
<reference evidence="1 2" key="1">
    <citation type="submission" date="2018-05" db="EMBL/GenBank/DDBJ databases">
        <title>Lujinxingia marina gen. nov. sp. nov., a new facultative anaerobic member of the class Deltaproteobacteria, and proposal of Lujinxingaceae fam. nov.</title>
        <authorList>
            <person name="Li C.-M."/>
        </authorList>
    </citation>
    <scope>NUCLEOTIDE SEQUENCE [LARGE SCALE GENOMIC DNA]</scope>
    <source>
        <strain evidence="1 2">B210</strain>
    </source>
</reference>
<accession>A0A328CA91</accession>